<dbReference type="GO" id="GO:0005886">
    <property type="term" value="C:plasma membrane"/>
    <property type="evidence" value="ECO:0007669"/>
    <property type="project" value="UniProtKB-SubCell"/>
</dbReference>
<evidence type="ECO:0000256" key="7">
    <source>
        <dbReference type="PROSITE-ProRule" id="PRU00473"/>
    </source>
</evidence>
<comment type="caution">
    <text evidence="11">The sequence shown here is derived from an EMBL/GenBank/DDBJ whole genome shotgun (WGS) entry which is preliminary data.</text>
</comment>
<dbReference type="SUPFAM" id="SSF103088">
    <property type="entry name" value="OmpA-like"/>
    <property type="match status" value="1"/>
</dbReference>
<dbReference type="InterPro" id="IPR050330">
    <property type="entry name" value="Bact_OuterMem_StrucFunc"/>
</dbReference>
<dbReference type="InterPro" id="IPR006665">
    <property type="entry name" value="OmpA-like"/>
</dbReference>
<feature type="domain" description="OmpA-like" evidence="10">
    <location>
        <begin position="147"/>
        <end position="267"/>
    </location>
</feature>
<keyword evidence="5 9" id="KW-1133">Transmembrane helix</keyword>
<dbReference type="NCBIfam" id="NF006548">
    <property type="entry name" value="PRK09041.1"/>
    <property type="match status" value="1"/>
</dbReference>
<evidence type="ECO:0000313" key="12">
    <source>
        <dbReference type="Proteomes" id="UP000028302"/>
    </source>
</evidence>
<protein>
    <submittedName>
        <fullName evidence="11">Chemotaxis protein MotB</fullName>
    </submittedName>
</protein>
<dbReference type="InterPro" id="IPR036737">
    <property type="entry name" value="OmpA-like_sf"/>
</dbReference>
<dbReference type="PANTHER" id="PTHR30329">
    <property type="entry name" value="STATOR ELEMENT OF FLAGELLAR MOTOR COMPLEX"/>
    <property type="match status" value="1"/>
</dbReference>
<keyword evidence="12" id="KW-1185">Reference proteome</keyword>
<dbReference type="OrthoDB" id="9809186at2"/>
<dbReference type="Pfam" id="PF13677">
    <property type="entry name" value="MotB_plug"/>
    <property type="match status" value="1"/>
</dbReference>
<evidence type="ECO:0000256" key="1">
    <source>
        <dbReference type="ARBA" id="ARBA00004162"/>
    </source>
</evidence>
<evidence type="ECO:0000256" key="5">
    <source>
        <dbReference type="ARBA" id="ARBA00022989"/>
    </source>
</evidence>
<dbReference type="Gene3D" id="3.30.1330.60">
    <property type="entry name" value="OmpA-like domain"/>
    <property type="match status" value="1"/>
</dbReference>
<name>A0A084IMW5_SALHC</name>
<reference evidence="11 12" key="1">
    <citation type="submission" date="2013-03" db="EMBL/GenBank/DDBJ databases">
        <title>Salinisphaera hydrothermalis C41B8 Genome Sequencing.</title>
        <authorList>
            <person name="Li C."/>
            <person name="Lai Q."/>
            <person name="Shao Z."/>
        </authorList>
    </citation>
    <scope>NUCLEOTIDE SEQUENCE [LARGE SCALE GENOMIC DNA]</scope>
    <source>
        <strain evidence="11 12">C41B8</strain>
    </source>
</reference>
<comment type="subcellular location">
    <subcellularLocation>
        <location evidence="1">Cell membrane</location>
        <topology evidence="1">Single-pass membrane protein</topology>
    </subcellularLocation>
</comment>
<dbReference type="Proteomes" id="UP000028302">
    <property type="component" value="Unassembled WGS sequence"/>
</dbReference>
<dbReference type="PANTHER" id="PTHR30329:SF18">
    <property type="entry name" value="MOTILITY PROTEIN B"/>
    <property type="match status" value="1"/>
</dbReference>
<dbReference type="STRING" id="1304275.C41B8_07132"/>
<evidence type="ECO:0000256" key="9">
    <source>
        <dbReference type="SAM" id="Phobius"/>
    </source>
</evidence>
<evidence type="ECO:0000256" key="8">
    <source>
        <dbReference type="SAM" id="MobiDB-lite"/>
    </source>
</evidence>
<feature type="region of interest" description="Disordered" evidence="8">
    <location>
        <begin position="77"/>
        <end position="111"/>
    </location>
</feature>
<dbReference type="RefSeq" id="WP_084188630.1">
    <property type="nucleotide sequence ID" value="NZ_APNK01000007.1"/>
</dbReference>
<keyword evidence="3" id="KW-1003">Cell membrane</keyword>
<evidence type="ECO:0000256" key="3">
    <source>
        <dbReference type="ARBA" id="ARBA00022475"/>
    </source>
</evidence>
<keyword evidence="4 9" id="KW-0812">Transmembrane</keyword>
<proteinExistence type="inferred from homology"/>
<evidence type="ECO:0000313" key="11">
    <source>
        <dbReference type="EMBL" id="KEZ78049.1"/>
    </source>
</evidence>
<dbReference type="PROSITE" id="PS51123">
    <property type="entry name" value="OMPA_2"/>
    <property type="match status" value="1"/>
</dbReference>
<dbReference type="EMBL" id="APNK01000007">
    <property type="protein sequence ID" value="KEZ78049.1"/>
    <property type="molecule type" value="Genomic_DNA"/>
</dbReference>
<keyword evidence="6 7" id="KW-0472">Membrane</keyword>
<sequence>MSDENSRRPIVIRRKRHQRHTSHGTWKIAYADFMTAMMAFFLVMWLLAGLSKPQLENVSQYFRTPLKVALVGGDKASASNSAIPGGGDNPVHSDGEVQRTTPQAKNYHPDNRRLERLKAQLQAQIEQDPKLNRMSSQLKIQMVPDGLRIQIFDSKRRPMFKLGSARLEPDIAVLLERIAPTLSKVKNKITITGHTDDLPYAAGAQAYSNWELSADRANAARRALVSGGMTPGKLLRVIGAADTQHVEGDKPNSPLNRRISILLLNDRAQQRIESADRSVETRTVPLNAPRQMAQSSSPDTADLGTFLGWIGPKVPRLPDDISG</sequence>
<feature type="transmembrane region" description="Helical" evidence="9">
    <location>
        <begin position="28"/>
        <end position="48"/>
    </location>
</feature>
<dbReference type="PATRIC" id="fig|1304275.5.peg.1458"/>
<comment type="similarity">
    <text evidence="2">Belongs to the MotB family.</text>
</comment>
<dbReference type="Pfam" id="PF00691">
    <property type="entry name" value="OmpA"/>
    <property type="match status" value="1"/>
</dbReference>
<dbReference type="eggNOG" id="COG1360">
    <property type="taxonomic scope" value="Bacteria"/>
</dbReference>
<dbReference type="InterPro" id="IPR025713">
    <property type="entry name" value="MotB-like_N_dom"/>
</dbReference>
<evidence type="ECO:0000256" key="4">
    <source>
        <dbReference type="ARBA" id="ARBA00022692"/>
    </source>
</evidence>
<evidence type="ECO:0000256" key="6">
    <source>
        <dbReference type="ARBA" id="ARBA00023136"/>
    </source>
</evidence>
<accession>A0A084IMW5</accession>
<evidence type="ECO:0000259" key="10">
    <source>
        <dbReference type="PROSITE" id="PS51123"/>
    </source>
</evidence>
<organism evidence="11 12">
    <name type="scientific">Salinisphaera hydrothermalis (strain C41B8)</name>
    <dbReference type="NCBI Taxonomy" id="1304275"/>
    <lineage>
        <taxon>Bacteria</taxon>
        <taxon>Pseudomonadati</taxon>
        <taxon>Pseudomonadota</taxon>
        <taxon>Gammaproteobacteria</taxon>
        <taxon>Salinisphaerales</taxon>
        <taxon>Salinisphaeraceae</taxon>
        <taxon>Salinisphaera</taxon>
    </lineage>
</organism>
<dbReference type="AlphaFoldDB" id="A0A084IMW5"/>
<gene>
    <name evidence="11" type="ORF">C41B8_07132</name>
</gene>
<evidence type="ECO:0000256" key="2">
    <source>
        <dbReference type="ARBA" id="ARBA00008914"/>
    </source>
</evidence>